<evidence type="ECO:0000256" key="1">
    <source>
        <dbReference type="SAM" id="Phobius"/>
    </source>
</evidence>
<dbReference type="AlphaFoldDB" id="A0A9P7F0I6"/>
<keyword evidence="1" id="KW-0472">Membrane</keyword>
<dbReference type="EMBL" id="JABBWM010000054">
    <property type="protein sequence ID" value="KAG2100472.1"/>
    <property type="molecule type" value="Genomic_DNA"/>
</dbReference>
<dbReference type="OrthoDB" id="2657992at2759"/>
<accession>A0A9P7F0I6</accession>
<organism evidence="2 3">
    <name type="scientific">Suillus discolor</name>
    <dbReference type="NCBI Taxonomy" id="1912936"/>
    <lineage>
        <taxon>Eukaryota</taxon>
        <taxon>Fungi</taxon>
        <taxon>Dikarya</taxon>
        <taxon>Basidiomycota</taxon>
        <taxon>Agaricomycotina</taxon>
        <taxon>Agaricomycetes</taxon>
        <taxon>Agaricomycetidae</taxon>
        <taxon>Boletales</taxon>
        <taxon>Suillineae</taxon>
        <taxon>Suillaceae</taxon>
        <taxon>Suillus</taxon>
    </lineage>
</organism>
<dbReference type="GeneID" id="64691495"/>
<gene>
    <name evidence="2" type="ORF">F5147DRAFT_326151</name>
</gene>
<keyword evidence="1" id="KW-1133">Transmembrane helix</keyword>
<dbReference type="Proteomes" id="UP000823399">
    <property type="component" value="Unassembled WGS sequence"/>
</dbReference>
<protein>
    <submittedName>
        <fullName evidence="2">Uncharacterized protein</fullName>
    </submittedName>
</protein>
<sequence length="149" mass="16863">MYSSGEEFILSGTYQYTITYTGDTIILNSVAWILCVVWECLALCLAVWIAVKHFRELRQHSTEGIMGDCFTVLMKTHVVYFTSFVAVSCFNIVIDLSPTVFTTVCRSLTYLFMRPRFIISIGPRKSNCFRLALDFRGRADVCAGTTPDP</sequence>
<comment type="caution">
    <text evidence="2">The sequence shown here is derived from an EMBL/GenBank/DDBJ whole genome shotgun (WGS) entry which is preliminary data.</text>
</comment>
<keyword evidence="3" id="KW-1185">Reference proteome</keyword>
<keyword evidence="1" id="KW-0812">Transmembrane</keyword>
<feature type="transmembrane region" description="Helical" evidence="1">
    <location>
        <begin position="30"/>
        <end position="51"/>
    </location>
</feature>
<dbReference type="RefSeq" id="XP_041289577.1">
    <property type="nucleotide sequence ID" value="XM_041429236.1"/>
</dbReference>
<proteinExistence type="predicted"/>
<reference evidence="2" key="1">
    <citation type="journal article" date="2020" name="New Phytol.">
        <title>Comparative genomics reveals dynamic genome evolution in host specialist ectomycorrhizal fungi.</title>
        <authorList>
            <person name="Lofgren L.A."/>
            <person name="Nguyen N.H."/>
            <person name="Vilgalys R."/>
            <person name="Ruytinx J."/>
            <person name="Liao H.L."/>
            <person name="Branco S."/>
            <person name="Kuo A."/>
            <person name="LaButti K."/>
            <person name="Lipzen A."/>
            <person name="Andreopoulos W."/>
            <person name="Pangilinan J."/>
            <person name="Riley R."/>
            <person name="Hundley H."/>
            <person name="Na H."/>
            <person name="Barry K."/>
            <person name="Grigoriev I.V."/>
            <person name="Stajich J.E."/>
            <person name="Kennedy P.G."/>
        </authorList>
    </citation>
    <scope>NUCLEOTIDE SEQUENCE</scope>
    <source>
        <strain evidence="2">FC423</strain>
    </source>
</reference>
<evidence type="ECO:0000313" key="2">
    <source>
        <dbReference type="EMBL" id="KAG2100472.1"/>
    </source>
</evidence>
<name>A0A9P7F0I6_9AGAM</name>
<feature type="transmembrane region" description="Helical" evidence="1">
    <location>
        <begin position="72"/>
        <end position="94"/>
    </location>
</feature>
<evidence type="ECO:0000313" key="3">
    <source>
        <dbReference type="Proteomes" id="UP000823399"/>
    </source>
</evidence>